<feature type="transmembrane region" description="Helical" evidence="3">
    <location>
        <begin position="21"/>
        <end position="40"/>
    </location>
</feature>
<keyword evidence="1 3" id="KW-0472">Membrane</keyword>
<dbReference type="GO" id="GO:0016020">
    <property type="term" value="C:membrane"/>
    <property type="evidence" value="ECO:0007669"/>
    <property type="project" value="UniProtKB-UniRule"/>
</dbReference>
<organism evidence="5 6">
    <name type="scientific">Pannonibacter indicus</name>
    <dbReference type="NCBI Taxonomy" id="466044"/>
    <lineage>
        <taxon>Bacteria</taxon>
        <taxon>Pseudomonadati</taxon>
        <taxon>Pseudomonadota</taxon>
        <taxon>Alphaproteobacteria</taxon>
        <taxon>Hyphomicrobiales</taxon>
        <taxon>Stappiaceae</taxon>
        <taxon>Pannonibacter</taxon>
    </lineage>
</organism>
<protein>
    <submittedName>
        <fullName evidence="5">Flagellar motor protein MotB</fullName>
    </submittedName>
</protein>
<evidence type="ECO:0000256" key="1">
    <source>
        <dbReference type="PROSITE-ProRule" id="PRU00473"/>
    </source>
</evidence>
<keyword evidence="5" id="KW-0282">Flagellum</keyword>
<name>A0A0K6ICF4_9HYPH</name>
<dbReference type="Proteomes" id="UP000183900">
    <property type="component" value="Unassembled WGS sequence"/>
</dbReference>
<dbReference type="InterPro" id="IPR050330">
    <property type="entry name" value="Bact_OuterMem_StrucFunc"/>
</dbReference>
<dbReference type="EMBL" id="CYHE01000022">
    <property type="protein sequence ID" value="CUB00791.1"/>
    <property type="molecule type" value="Genomic_DNA"/>
</dbReference>
<evidence type="ECO:0000313" key="6">
    <source>
        <dbReference type="Proteomes" id="UP000183900"/>
    </source>
</evidence>
<dbReference type="AlphaFoldDB" id="A0A0K6ICF4"/>
<dbReference type="PANTHER" id="PTHR30329:SF21">
    <property type="entry name" value="LIPOPROTEIN YIAD-RELATED"/>
    <property type="match status" value="1"/>
</dbReference>
<gene>
    <name evidence="5" type="ORF">Ga0061067_1222</name>
</gene>
<accession>A0A0K6ICF4</accession>
<dbReference type="SUPFAM" id="SSF103088">
    <property type="entry name" value="OmpA-like"/>
    <property type="match status" value="1"/>
</dbReference>
<dbReference type="PANTHER" id="PTHR30329">
    <property type="entry name" value="STATOR ELEMENT OF FLAGELLAR MOTOR COMPLEX"/>
    <property type="match status" value="1"/>
</dbReference>
<sequence>MRASSRRTHQEEEEESAFVSMTDMTVSFLFIVILLLAFFASQYSNTDKVPRSELVAERELRQAAERTAEDLRQQIEQKDARIRELEETVEAQTQEIAEMKAELERLRKNFEVKNPLEAYLADAALERRRILERLREQVKMDFPDLKVEVSEQSDALRFQGDGLFDTNSSELRPNRRPIVTSVARRLGELLPCYTLGPSTRWTSTCNPGGVVIEALQIEGHTDSTGNSNSNLTLSTNRANSTFTVMTESVPGLMDFQNLRGQPVLSVAGYGQMRPVADNSTKAGRDTNRRVDLRIIMYTPSRSEEIGRIRKSLEAGSRNGGNP</sequence>
<keyword evidence="5" id="KW-0969">Cilium</keyword>
<proteinExistence type="predicted"/>
<dbReference type="Gene3D" id="3.30.1330.60">
    <property type="entry name" value="OmpA-like domain"/>
    <property type="match status" value="1"/>
</dbReference>
<evidence type="ECO:0000256" key="3">
    <source>
        <dbReference type="SAM" id="Phobius"/>
    </source>
</evidence>
<evidence type="ECO:0000259" key="4">
    <source>
        <dbReference type="PROSITE" id="PS51123"/>
    </source>
</evidence>
<reference evidence="6" key="1">
    <citation type="submission" date="2015-08" db="EMBL/GenBank/DDBJ databases">
        <authorList>
            <person name="Varghese N."/>
        </authorList>
    </citation>
    <scope>NUCLEOTIDE SEQUENCE [LARGE SCALE GENOMIC DNA]</scope>
    <source>
        <strain evidence="6">DSM 23407</strain>
    </source>
</reference>
<feature type="coiled-coil region" evidence="2">
    <location>
        <begin position="54"/>
        <end position="109"/>
    </location>
</feature>
<evidence type="ECO:0000256" key="2">
    <source>
        <dbReference type="SAM" id="Coils"/>
    </source>
</evidence>
<dbReference type="RefSeq" id="WP_055457126.1">
    <property type="nucleotide sequence ID" value="NZ_CYHE01000022.1"/>
</dbReference>
<keyword evidence="6" id="KW-1185">Reference proteome</keyword>
<evidence type="ECO:0000313" key="5">
    <source>
        <dbReference type="EMBL" id="CUB00791.1"/>
    </source>
</evidence>
<keyword evidence="2" id="KW-0175">Coiled coil</keyword>
<keyword evidence="5" id="KW-0966">Cell projection</keyword>
<keyword evidence="3" id="KW-1133">Transmembrane helix</keyword>
<dbReference type="InterPro" id="IPR006665">
    <property type="entry name" value="OmpA-like"/>
</dbReference>
<dbReference type="CDD" id="cd07185">
    <property type="entry name" value="OmpA_C-like"/>
    <property type="match status" value="1"/>
</dbReference>
<dbReference type="PROSITE" id="PS51123">
    <property type="entry name" value="OMPA_2"/>
    <property type="match status" value="1"/>
</dbReference>
<dbReference type="Pfam" id="PF00691">
    <property type="entry name" value="OmpA"/>
    <property type="match status" value="1"/>
</dbReference>
<dbReference type="OrthoDB" id="5525824at2"/>
<keyword evidence="3" id="KW-0812">Transmembrane</keyword>
<feature type="domain" description="OmpA-like" evidence="4">
    <location>
        <begin position="151"/>
        <end position="298"/>
    </location>
</feature>
<dbReference type="InterPro" id="IPR036737">
    <property type="entry name" value="OmpA-like_sf"/>
</dbReference>